<dbReference type="Proteomes" id="UP001055811">
    <property type="component" value="Linkage Group LG02"/>
</dbReference>
<proteinExistence type="predicted"/>
<name>A0ACB9G433_CICIN</name>
<evidence type="ECO:0000313" key="2">
    <source>
        <dbReference type="Proteomes" id="UP001055811"/>
    </source>
</evidence>
<organism evidence="1 2">
    <name type="scientific">Cichorium intybus</name>
    <name type="common">Chicory</name>
    <dbReference type="NCBI Taxonomy" id="13427"/>
    <lineage>
        <taxon>Eukaryota</taxon>
        <taxon>Viridiplantae</taxon>
        <taxon>Streptophyta</taxon>
        <taxon>Embryophyta</taxon>
        <taxon>Tracheophyta</taxon>
        <taxon>Spermatophyta</taxon>
        <taxon>Magnoliopsida</taxon>
        <taxon>eudicotyledons</taxon>
        <taxon>Gunneridae</taxon>
        <taxon>Pentapetalae</taxon>
        <taxon>asterids</taxon>
        <taxon>campanulids</taxon>
        <taxon>Asterales</taxon>
        <taxon>Asteraceae</taxon>
        <taxon>Cichorioideae</taxon>
        <taxon>Cichorieae</taxon>
        <taxon>Cichoriinae</taxon>
        <taxon>Cichorium</taxon>
    </lineage>
</organism>
<reference evidence="2" key="1">
    <citation type="journal article" date="2022" name="Mol. Ecol. Resour.">
        <title>The genomes of chicory, endive, great burdock and yacon provide insights into Asteraceae palaeo-polyploidization history and plant inulin production.</title>
        <authorList>
            <person name="Fan W."/>
            <person name="Wang S."/>
            <person name="Wang H."/>
            <person name="Wang A."/>
            <person name="Jiang F."/>
            <person name="Liu H."/>
            <person name="Zhao H."/>
            <person name="Xu D."/>
            <person name="Zhang Y."/>
        </authorList>
    </citation>
    <scope>NUCLEOTIDE SEQUENCE [LARGE SCALE GENOMIC DNA]</scope>
    <source>
        <strain evidence="2">cv. Punajuju</strain>
    </source>
</reference>
<accession>A0ACB9G433</accession>
<comment type="caution">
    <text evidence="1">The sequence shown here is derived from an EMBL/GenBank/DDBJ whole genome shotgun (WGS) entry which is preliminary data.</text>
</comment>
<evidence type="ECO:0000313" key="1">
    <source>
        <dbReference type="EMBL" id="KAI3778193.1"/>
    </source>
</evidence>
<sequence length="250" mass="28364">MSWNPNLIFYACIAKDTTILAEFNSKDADIVELAKKCLERTPPFHSTFSHTVHGETYMFFILDPFVYFGIFDESLDKPECLFFLKSVKDAFTSMIDNCSSGTMKQRLYSPNSHCFQGEFSPVFHQLLALNSEFDATSPAGLKHDHRESLNSVRRKNKGSTPLLRDSSSEGLKMKKRFFGEANKDGLEEGKLDLDVLSNDDGSLSNGSRLQRSTYIWKKQAMVVLSMDLIVCVGLFVIWLWFCNGFQCIAN</sequence>
<dbReference type="EMBL" id="CM042010">
    <property type="protein sequence ID" value="KAI3778193.1"/>
    <property type="molecule type" value="Genomic_DNA"/>
</dbReference>
<reference evidence="1 2" key="2">
    <citation type="journal article" date="2022" name="Mol. Ecol. Resour.">
        <title>The genomes of chicory, endive, great burdock and yacon provide insights into Asteraceae paleo-polyploidization history and plant inulin production.</title>
        <authorList>
            <person name="Fan W."/>
            <person name="Wang S."/>
            <person name="Wang H."/>
            <person name="Wang A."/>
            <person name="Jiang F."/>
            <person name="Liu H."/>
            <person name="Zhao H."/>
            <person name="Xu D."/>
            <person name="Zhang Y."/>
        </authorList>
    </citation>
    <scope>NUCLEOTIDE SEQUENCE [LARGE SCALE GENOMIC DNA]</scope>
    <source>
        <strain evidence="2">cv. Punajuju</strain>
        <tissue evidence="1">Leaves</tissue>
    </source>
</reference>
<gene>
    <name evidence="1" type="ORF">L2E82_07289</name>
</gene>
<keyword evidence="2" id="KW-1185">Reference proteome</keyword>
<protein>
    <submittedName>
        <fullName evidence="1">Uncharacterized protein</fullName>
    </submittedName>
</protein>